<dbReference type="STRING" id="1498499.EP47_14290"/>
<dbReference type="Proteomes" id="UP000054422">
    <property type="component" value="Unassembled WGS sequence"/>
</dbReference>
<proteinExistence type="predicted"/>
<sequence>MKKILVYFYLYSMTSAALADHIVLNNETSYPEKGKLGTIAVQWAFTAEDTQKANKNIIGGSRLDLSSLVILPQKGQIQLISPNHAQYFRVMVWSSEKPEPDMLTNWVEIVPNKTYTVNQDFLIPAVLMSGAGC</sequence>
<accession>A0A0A2ST10</accession>
<feature type="signal peptide" evidence="1">
    <location>
        <begin position="1"/>
        <end position="19"/>
    </location>
</feature>
<gene>
    <name evidence="2" type="ORF">EP47_14290</name>
</gene>
<comment type="caution">
    <text evidence="2">The sequence shown here is derived from an EMBL/GenBank/DDBJ whole genome shotgun (WGS) entry which is preliminary data.</text>
</comment>
<dbReference type="OrthoDB" id="5638149at2"/>
<organism evidence="2 3">
    <name type="scientific">Legionella norrlandica</name>
    <dbReference type="NCBI Taxonomy" id="1498499"/>
    <lineage>
        <taxon>Bacteria</taxon>
        <taxon>Pseudomonadati</taxon>
        <taxon>Pseudomonadota</taxon>
        <taxon>Gammaproteobacteria</taxon>
        <taxon>Legionellales</taxon>
        <taxon>Legionellaceae</taxon>
        <taxon>Legionella</taxon>
    </lineage>
</organism>
<evidence type="ECO:0000256" key="1">
    <source>
        <dbReference type="SAM" id="SignalP"/>
    </source>
</evidence>
<evidence type="ECO:0000313" key="2">
    <source>
        <dbReference type="EMBL" id="KGP62846.1"/>
    </source>
</evidence>
<dbReference type="AlphaFoldDB" id="A0A0A2ST10"/>
<reference evidence="2 3" key="1">
    <citation type="submission" date="2014-05" db="EMBL/GenBank/DDBJ databases">
        <authorList>
            <person name="Rizzardi K."/>
            <person name="Winiecka-Krusnell J."/>
            <person name="Ramliden M."/>
            <person name="Alm E."/>
            <person name="Andersson S."/>
            <person name="Byfors S."/>
        </authorList>
    </citation>
    <scope>NUCLEOTIDE SEQUENCE [LARGE SCALE GENOMIC DNA]</scope>
    <source>
        <strain evidence="2 3">LEGN</strain>
    </source>
</reference>
<dbReference type="EMBL" id="JNCF01000038">
    <property type="protein sequence ID" value="KGP62846.1"/>
    <property type="molecule type" value="Genomic_DNA"/>
</dbReference>
<protein>
    <submittedName>
        <fullName evidence="2">Uncharacterized protein</fullName>
    </submittedName>
</protein>
<keyword evidence="1" id="KW-0732">Signal</keyword>
<feature type="chain" id="PRO_5002004799" evidence="1">
    <location>
        <begin position="20"/>
        <end position="133"/>
    </location>
</feature>
<dbReference type="RefSeq" id="WP_035890491.1">
    <property type="nucleotide sequence ID" value="NZ_JNCF01000038.1"/>
</dbReference>
<name>A0A0A2ST10_9GAMM</name>
<keyword evidence="3" id="KW-1185">Reference proteome</keyword>
<evidence type="ECO:0000313" key="3">
    <source>
        <dbReference type="Proteomes" id="UP000054422"/>
    </source>
</evidence>